<dbReference type="EMBL" id="JGZD01000009">
    <property type="protein sequence ID" value="KFI72347.1"/>
    <property type="molecule type" value="Genomic_DNA"/>
</dbReference>
<dbReference type="AlphaFoldDB" id="A0A087BMU7"/>
<evidence type="ECO:0000313" key="4">
    <source>
        <dbReference type="Proteomes" id="UP000029014"/>
    </source>
</evidence>
<proteinExistence type="predicted"/>
<feature type="region of interest" description="Disordered" evidence="1">
    <location>
        <begin position="40"/>
        <end position="74"/>
    </location>
</feature>
<dbReference type="Gene3D" id="3.40.710.10">
    <property type="entry name" value="DD-peptidase/beta-lactamase superfamily"/>
    <property type="match status" value="1"/>
</dbReference>
<evidence type="ECO:0000259" key="2">
    <source>
        <dbReference type="Pfam" id="PF13354"/>
    </source>
</evidence>
<dbReference type="PANTHER" id="PTHR35333:SF3">
    <property type="entry name" value="BETA-LACTAMASE-TYPE TRANSPEPTIDASE FOLD CONTAINING PROTEIN"/>
    <property type="match status" value="1"/>
</dbReference>
<feature type="compositionally biased region" description="Low complexity" evidence="1">
    <location>
        <begin position="65"/>
        <end position="74"/>
    </location>
</feature>
<reference evidence="3 4" key="1">
    <citation type="submission" date="2014-03" db="EMBL/GenBank/DDBJ databases">
        <title>Genomics of Bifidobacteria.</title>
        <authorList>
            <person name="Ventura M."/>
            <person name="Milani C."/>
            <person name="Lugli G.A."/>
        </authorList>
    </citation>
    <scope>NUCLEOTIDE SEQUENCE [LARGE SCALE GENOMIC DNA]</scope>
    <source>
        <strain evidence="3 4">LMG 11592</strain>
    </source>
</reference>
<feature type="compositionally biased region" description="Low complexity" evidence="1">
    <location>
        <begin position="40"/>
        <end position="55"/>
    </location>
</feature>
<dbReference type="InterPro" id="IPR000871">
    <property type="entry name" value="Beta-lactam_class-A"/>
</dbReference>
<dbReference type="Proteomes" id="UP000029014">
    <property type="component" value="Unassembled WGS sequence"/>
</dbReference>
<dbReference type="GO" id="GO:0030655">
    <property type="term" value="P:beta-lactam antibiotic catabolic process"/>
    <property type="evidence" value="ECO:0007669"/>
    <property type="project" value="InterPro"/>
</dbReference>
<accession>A0A087BMU7</accession>
<dbReference type="InterPro" id="IPR045155">
    <property type="entry name" value="Beta-lactam_cat"/>
</dbReference>
<dbReference type="InterPro" id="IPR012338">
    <property type="entry name" value="Beta-lactam/transpept-like"/>
</dbReference>
<dbReference type="PANTHER" id="PTHR35333">
    <property type="entry name" value="BETA-LACTAMASE"/>
    <property type="match status" value="1"/>
</dbReference>
<name>A0A087BMU7_9BIFI</name>
<feature type="domain" description="Beta-lactamase class A catalytic" evidence="2">
    <location>
        <begin position="107"/>
        <end position="286"/>
    </location>
</feature>
<evidence type="ECO:0000313" key="3">
    <source>
        <dbReference type="EMBL" id="KFI72347.1"/>
    </source>
</evidence>
<keyword evidence="4" id="KW-1185">Reference proteome</keyword>
<dbReference type="eggNOG" id="COG2367">
    <property type="taxonomic scope" value="Bacteria"/>
</dbReference>
<dbReference type="GO" id="GO:0046677">
    <property type="term" value="P:response to antibiotic"/>
    <property type="evidence" value="ECO:0007669"/>
    <property type="project" value="InterPro"/>
</dbReference>
<dbReference type="GO" id="GO:0008800">
    <property type="term" value="F:beta-lactamase activity"/>
    <property type="evidence" value="ECO:0007669"/>
    <property type="project" value="InterPro"/>
</dbReference>
<organism evidence="3 4">
    <name type="scientific">Bifidobacterium minimum</name>
    <dbReference type="NCBI Taxonomy" id="1693"/>
    <lineage>
        <taxon>Bacteria</taxon>
        <taxon>Bacillati</taxon>
        <taxon>Actinomycetota</taxon>
        <taxon>Actinomycetes</taxon>
        <taxon>Bifidobacteriales</taxon>
        <taxon>Bifidobacteriaceae</taxon>
        <taxon>Bifidobacterium</taxon>
    </lineage>
</organism>
<evidence type="ECO:0000256" key="1">
    <source>
        <dbReference type="SAM" id="MobiDB-lite"/>
    </source>
</evidence>
<dbReference type="Pfam" id="PF13354">
    <property type="entry name" value="Beta-lactamase2"/>
    <property type="match status" value="1"/>
</dbReference>
<gene>
    <name evidence="3" type="ORF">BMIN_0241</name>
</gene>
<comment type="caution">
    <text evidence="3">The sequence shown here is derived from an EMBL/GenBank/DDBJ whole genome shotgun (WGS) entry which is preliminary data.</text>
</comment>
<sequence length="306" mass="31979">MVLLSAILVVLLVLHVFVQDGRLSTVVSTVRHAVTSVWRGSSPSGSKAASSAVESDSTDSDAADSDAGSSIAKASSVPDATSTKNLTAGLTTSLDSIFSGATYAVDVIDMSTGGTVVGIDTGTRYTSASTYKLFVAYSMISAVESGEKTWDSELNGQTLRSCVATMIVDSDNDCPVAWLEEQGYGEVNQQVHDAGFDDTTIENQNMSTTASDLADYLTRLHQGSFMDADSRSMLLGYMKTQVYRSGVPTGIGSNGTAADKVGFLDGLLHDASIIYTTKGDYVMVVLADGSSWASIAQAASTIYAAL</sequence>
<dbReference type="SUPFAM" id="SSF56601">
    <property type="entry name" value="beta-lactamase/transpeptidase-like"/>
    <property type="match status" value="1"/>
</dbReference>
<dbReference type="STRING" id="1693.BMIN_0241"/>
<protein>
    <submittedName>
        <fullName evidence="3">Beta-lactamase class A</fullName>
    </submittedName>
</protein>